<evidence type="ECO:0000256" key="9">
    <source>
        <dbReference type="HAMAP-Rule" id="MF_01014"/>
    </source>
</evidence>
<comment type="catalytic activity">
    <reaction evidence="1 9">
        <text>1-(5-phospho-beta-D-ribosyl)-5-[(5-phospho-beta-D-ribosylamino)methylideneamino]imidazole-4-carboxamide = 5-[(5-phospho-1-deoxy-D-ribulos-1-ylimino)methylamino]-1-(5-phospho-beta-D-ribosyl)imidazole-4-carboxamide</text>
        <dbReference type="Rhea" id="RHEA:15469"/>
        <dbReference type="ChEBI" id="CHEBI:58435"/>
        <dbReference type="ChEBI" id="CHEBI:58525"/>
        <dbReference type="EC" id="5.3.1.16"/>
    </reaction>
</comment>
<comment type="similarity">
    <text evidence="4 9 10">Belongs to the HisA/HisF family.</text>
</comment>
<feature type="active site" description="Proton acceptor" evidence="9">
    <location>
        <position position="8"/>
    </location>
</feature>
<name>A0A0W0ST85_9GAMM</name>
<comment type="pathway">
    <text evidence="3 9">Amino-acid biosynthesis; L-histidine biosynthesis; L-histidine from 5-phospho-alpha-D-ribose 1-diphosphate: step 4/9.</text>
</comment>
<dbReference type="STRING" id="29422.Lbru_0422"/>
<comment type="caution">
    <text evidence="11">The sequence shown here is derived from an EMBL/GenBank/DDBJ whole genome shotgun (WGS) entry which is preliminary data.</text>
</comment>
<dbReference type="FunFam" id="3.20.20.70:FF:000009">
    <property type="entry name" value="1-(5-phosphoribosyl)-5-[(5-phosphoribosylamino)methylideneamino] imidazole-4-carboxamide isomerase"/>
    <property type="match status" value="1"/>
</dbReference>
<keyword evidence="7 9" id="KW-0368">Histidine biosynthesis</keyword>
<evidence type="ECO:0000256" key="4">
    <source>
        <dbReference type="ARBA" id="ARBA00009667"/>
    </source>
</evidence>
<dbReference type="InterPro" id="IPR013785">
    <property type="entry name" value="Aldolase_TIM"/>
</dbReference>
<evidence type="ECO:0000256" key="3">
    <source>
        <dbReference type="ARBA" id="ARBA00005133"/>
    </source>
</evidence>
<dbReference type="PANTHER" id="PTHR43090">
    <property type="entry name" value="1-(5-PHOSPHORIBOSYL)-5-[(5-PHOSPHORIBOSYLAMINO)METHYLIDENEAMINO] IMIDAZOLE-4-CARBOXAMIDE ISOMERASE"/>
    <property type="match status" value="1"/>
</dbReference>
<dbReference type="EC" id="5.3.1.16" evidence="9"/>
<evidence type="ECO:0000256" key="1">
    <source>
        <dbReference type="ARBA" id="ARBA00000901"/>
    </source>
</evidence>
<evidence type="ECO:0000256" key="5">
    <source>
        <dbReference type="ARBA" id="ARBA00022490"/>
    </source>
</evidence>
<dbReference type="RefSeq" id="WP_058440531.1">
    <property type="nucleotide sequence ID" value="NZ_CAAAHU010000015.1"/>
</dbReference>
<evidence type="ECO:0000256" key="7">
    <source>
        <dbReference type="ARBA" id="ARBA00023102"/>
    </source>
</evidence>
<dbReference type="UniPathway" id="UPA00031">
    <property type="reaction ID" value="UER00009"/>
</dbReference>
<dbReference type="SUPFAM" id="SSF51366">
    <property type="entry name" value="Ribulose-phoshate binding barrel"/>
    <property type="match status" value="1"/>
</dbReference>
<dbReference type="EMBL" id="LNXV01000004">
    <property type="protein sequence ID" value="KTC86481.1"/>
    <property type="molecule type" value="Genomic_DNA"/>
</dbReference>
<feature type="active site" description="Proton donor" evidence="9">
    <location>
        <position position="129"/>
    </location>
</feature>
<dbReference type="Proteomes" id="UP000054742">
    <property type="component" value="Unassembled WGS sequence"/>
</dbReference>
<dbReference type="OrthoDB" id="9807749at2"/>
<dbReference type="GO" id="GO:0003949">
    <property type="term" value="F:1-(5-phosphoribosyl)-5-[(5-phosphoribosylamino)methylideneamino]imidazole-4-carboxamide isomerase activity"/>
    <property type="evidence" value="ECO:0007669"/>
    <property type="project" value="UniProtKB-UniRule"/>
</dbReference>
<accession>A0A0W0ST85</accession>
<keyword evidence="8 9" id="KW-0413">Isomerase</keyword>
<evidence type="ECO:0000256" key="2">
    <source>
        <dbReference type="ARBA" id="ARBA00004496"/>
    </source>
</evidence>
<dbReference type="Pfam" id="PF00977">
    <property type="entry name" value="His_biosynth"/>
    <property type="match status" value="1"/>
</dbReference>
<dbReference type="GO" id="GO:0000105">
    <property type="term" value="P:L-histidine biosynthetic process"/>
    <property type="evidence" value="ECO:0007669"/>
    <property type="project" value="UniProtKB-UniRule"/>
</dbReference>
<gene>
    <name evidence="9 11" type="primary">hisA</name>
    <name evidence="11" type="ORF">Lbru_0422</name>
</gene>
<dbReference type="HAMAP" id="MF_01014">
    <property type="entry name" value="HisA"/>
    <property type="match status" value="1"/>
</dbReference>
<evidence type="ECO:0000256" key="8">
    <source>
        <dbReference type="ARBA" id="ARBA00023235"/>
    </source>
</evidence>
<dbReference type="Gene3D" id="3.20.20.70">
    <property type="entry name" value="Aldolase class I"/>
    <property type="match status" value="1"/>
</dbReference>
<evidence type="ECO:0000313" key="12">
    <source>
        <dbReference type="Proteomes" id="UP000054742"/>
    </source>
</evidence>
<evidence type="ECO:0000256" key="10">
    <source>
        <dbReference type="RuleBase" id="RU003657"/>
    </source>
</evidence>
<keyword evidence="12" id="KW-1185">Reference proteome</keyword>
<dbReference type="InterPro" id="IPR006062">
    <property type="entry name" value="His_biosynth"/>
</dbReference>
<dbReference type="GO" id="GO:0005737">
    <property type="term" value="C:cytoplasm"/>
    <property type="evidence" value="ECO:0007669"/>
    <property type="project" value="UniProtKB-SubCell"/>
</dbReference>
<dbReference type="PATRIC" id="fig|29422.6.peg.442"/>
<dbReference type="CDD" id="cd04732">
    <property type="entry name" value="HisA"/>
    <property type="match status" value="1"/>
</dbReference>
<evidence type="ECO:0000256" key="6">
    <source>
        <dbReference type="ARBA" id="ARBA00022605"/>
    </source>
</evidence>
<dbReference type="InterPro" id="IPR044524">
    <property type="entry name" value="Isoase_HisA-like"/>
</dbReference>
<evidence type="ECO:0000313" key="11">
    <source>
        <dbReference type="EMBL" id="KTC86481.1"/>
    </source>
</evidence>
<reference evidence="11 12" key="1">
    <citation type="submission" date="2015-11" db="EMBL/GenBank/DDBJ databases">
        <title>Genomic analysis of 38 Legionella species identifies large and diverse effector repertoires.</title>
        <authorList>
            <person name="Burstein D."/>
            <person name="Amaro F."/>
            <person name="Zusman T."/>
            <person name="Lifshitz Z."/>
            <person name="Cohen O."/>
            <person name="Gilbert J.A."/>
            <person name="Pupko T."/>
            <person name="Shuman H.A."/>
            <person name="Segal G."/>
        </authorList>
    </citation>
    <scope>NUCLEOTIDE SEQUENCE [LARGE SCALE GENOMIC DNA]</scope>
    <source>
        <strain evidence="11 12">ATCC 43878</strain>
    </source>
</reference>
<dbReference type="AlphaFoldDB" id="A0A0W0ST85"/>
<organism evidence="11 12">
    <name type="scientific">Legionella brunensis</name>
    <dbReference type="NCBI Taxonomy" id="29422"/>
    <lineage>
        <taxon>Bacteria</taxon>
        <taxon>Pseudomonadati</taxon>
        <taxon>Pseudomonadota</taxon>
        <taxon>Gammaproteobacteria</taxon>
        <taxon>Legionellales</taxon>
        <taxon>Legionellaceae</taxon>
        <taxon>Legionella</taxon>
    </lineage>
</organism>
<comment type="subcellular location">
    <subcellularLocation>
        <location evidence="2 9">Cytoplasm</location>
    </subcellularLocation>
</comment>
<keyword evidence="6 9" id="KW-0028">Amino-acid biosynthesis</keyword>
<proteinExistence type="inferred from homology"/>
<keyword evidence="5 9" id="KW-0963">Cytoplasm</keyword>
<protein>
    <recommendedName>
        <fullName evidence="9">1-(5-phosphoribosyl)-5-[(5-phosphoribosylamino)methylideneamino] imidazole-4-carboxamide isomerase</fullName>
        <ecNumber evidence="9">5.3.1.16</ecNumber>
    </recommendedName>
    <alternativeName>
        <fullName evidence="9">Phosphoribosylformimino-5-aminoimidazole carboxamide ribotide isomerase</fullName>
    </alternativeName>
</protein>
<dbReference type="PANTHER" id="PTHR43090:SF2">
    <property type="entry name" value="1-(5-PHOSPHORIBOSYL)-5-[(5-PHOSPHORIBOSYLAMINO)METHYLIDENEAMINO] IMIDAZOLE-4-CARBOXAMIDE ISOMERASE"/>
    <property type="match status" value="1"/>
</dbReference>
<dbReference type="GO" id="GO:0000162">
    <property type="term" value="P:L-tryptophan biosynthetic process"/>
    <property type="evidence" value="ECO:0007669"/>
    <property type="project" value="TreeGrafter"/>
</dbReference>
<dbReference type="InterPro" id="IPR011060">
    <property type="entry name" value="RibuloseP-bd_barrel"/>
</dbReference>
<dbReference type="InterPro" id="IPR023016">
    <property type="entry name" value="HisA/PriA"/>
</dbReference>
<sequence length="245" mass="26968">MLIIPAIDLQQGRCVRLRQGQFAQVSIYQDSPLTLAKFYADKGAWRLHIVDLDGAQTGRVQQLKLIKTLASSGLTLQLGGGIRSLDCAKACLDAGIHKLVIGSSAITNPDLTSQIIREALAENIILALDVNIKDGIPRPAIHGWQTATTSNLWQIVSYYQLLGIREILCTDIARDGMMNGPNFNLYEQAVERFPRIAWQASGGIRNETDLRKLSANGLSAAILGRMLYETDFDLATYVRREADVS</sequence>